<evidence type="ECO:0000256" key="1">
    <source>
        <dbReference type="SAM" id="MobiDB-lite"/>
    </source>
</evidence>
<keyword evidence="4" id="KW-1185">Reference proteome</keyword>
<dbReference type="InterPro" id="IPR021136">
    <property type="entry name" value="Flagellar_hook_control-like_C"/>
</dbReference>
<dbReference type="InterPro" id="IPR038610">
    <property type="entry name" value="FliK-like_C_sf"/>
</dbReference>
<gene>
    <name evidence="3" type="ORF">NCCP691_27060</name>
</gene>
<dbReference type="Pfam" id="PF02120">
    <property type="entry name" value="Flg_hook"/>
    <property type="match status" value="1"/>
</dbReference>
<organism evidence="3 4">
    <name type="scientific">Noviherbaspirillum aridicola</name>
    <dbReference type="NCBI Taxonomy" id="2849687"/>
    <lineage>
        <taxon>Bacteria</taxon>
        <taxon>Pseudomonadati</taxon>
        <taxon>Pseudomonadota</taxon>
        <taxon>Betaproteobacteria</taxon>
        <taxon>Burkholderiales</taxon>
        <taxon>Oxalobacteraceae</taxon>
        <taxon>Noviherbaspirillum</taxon>
    </lineage>
</organism>
<proteinExistence type="predicted"/>
<feature type="domain" description="Flagellar hook-length control protein-like C-terminal" evidence="2">
    <location>
        <begin position="291"/>
        <end position="365"/>
    </location>
</feature>
<name>A0ABQ4Q657_9BURK</name>
<dbReference type="Proteomes" id="UP000887222">
    <property type="component" value="Unassembled WGS sequence"/>
</dbReference>
<evidence type="ECO:0000313" key="3">
    <source>
        <dbReference type="EMBL" id="GIZ52692.1"/>
    </source>
</evidence>
<evidence type="ECO:0000259" key="2">
    <source>
        <dbReference type="Pfam" id="PF02120"/>
    </source>
</evidence>
<dbReference type="RefSeq" id="WP_220809109.1">
    <property type="nucleotide sequence ID" value="NZ_BPMK01000011.1"/>
</dbReference>
<accession>A0ABQ4Q657</accession>
<evidence type="ECO:0000313" key="4">
    <source>
        <dbReference type="Proteomes" id="UP000887222"/>
    </source>
</evidence>
<reference evidence="3 4" key="1">
    <citation type="journal article" date="2022" name="Int. J. Syst. Evol. Microbiol.">
        <title>Noviherbaspirillum aridicola sp. nov., isolated from an arid soil in Pakistan.</title>
        <authorList>
            <person name="Khan I.U."/>
            <person name="Saqib M."/>
            <person name="Amin A."/>
            <person name="Hussain F."/>
            <person name="Li L."/>
            <person name="Liu Y.H."/>
            <person name="Fang B.Z."/>
            <person name="Ahmed I."/>
            <person name="Li W.J."/>
        </authorList>
    </citation>
    <scope>NUCLEOTIDE SEQUENCE [LARGE SCALE GENOMIC DNA]</scope>
    <source>
        <strain evidence="3 4">NCCP-691</strain>
    </source>
</reference>
<comment type="caution">
    <text evidence="3">The sequence shown here is derived from an EMBL/GenBank/DDBJ whole genome shotgun (WGS) entry which is preliminary data.</text>
</comment>
<protein>
    <recommendedName>
        <fullName evidence="2">Flagellar hook-length control protein-like C-terminal domain-containing protein</fullName>
    </recommendedName>
</protein>
<dbReference type="Gene3D" id="3.30.750.140">
    <property type="match status" value="1"/>
</dbReference>
<feature type="region of interest" description="Disordered" evidence="1">
    <location>
        <begin position="1"/>
        <end position="22"/>
    </location>
</feature>
<dbReference type="EMBL" id="BPMK01000011">
    <property type="protein sequence ID" value="GIZ52692.1"/>
    <property type="molecule type" value="Genomic_DNA"/>
</dbReference>
<sequence>MLPRADLNTARPPSSVEASTRSVSSTDARLEVFRRFDQIAIGRELQATVDNMLDDGSYLVRIADGNARMALPVGTRVGDQLSLIFIAREPRPTFLLNQSGGSAPATLSATARLIDHALHAAADADGVTGSTPLLPSSAQADPGRIADALRDQLARSGLFYESHLQEWMNGRRTAEQLAQEPQAGFGRAAPQADGELAQLAGNLRELGEGVNKLLDLMRDARVPAANPQLLDADVIARSGAAMPAIDPEAARLIGLQLNALEQQQLRWRGELWPGQELEWDVSREQRGDDGQAPEQEVWNSAVRFELPHLGTVSATIRLSGNHVQLQVNTASEDSATLLRGHAASLADALQAAGASLDGLLVKRDESA</sequence>